<evidence type="ECO:0000313" key="8">
    <source>
        <dbReference type="Proteomes" id="UP000187417"/>
    </source>
</evidence>
<dbReference type="SUPFAM" id="SSF46785">
    <property type="entry name" value="Winged helix' DNA-binding domain"/>
    <property type="match status" value="1"/>
</dbReference>
<feature type="transmembrane region" description="Helical" evidence="6">
    <location>
        <begin position="56"/>
        <end position="75"/>
    </location>
</feature>
<evidence type="ECO:0000313" key="7">
    <source>
        <dbReference type="EMBL" id="OKY96883.1"/>
    </source>
</evidence>
<dbReference type="Proteomes" id="UP000187417">
    <property type="component" value="Unassembled WGS sequence"/>
</dbReference>
<evidence type="ECO:0000256" key="1">
    <source>
        <dbReference type="ARBA" id="ARBA00004651"/>
    </source>
</evidence>
<dbReference type="STRING" id="28117.BHV66_01650"/>
<organism evidence="7 8">
    <name type="scientific">Alistipes putredinis</name>
    <dbReference type="NCBI Taxonomy" id="28117"/>
    <lineage>
        <taxon>Bacteria</taxon>
        <taxon>Pseudomonadati</taxon>
        <taxon>Bacteroidota</taxon>
        <taxon>Bacteroidia</taxon>
        <taxon>Bacteroidales</taxon>
        <taxon>Rikenellaceae</taxon>
        <taxon>Alistipes</taxon>
    </lineage>
</organism>
<dbReference type="InterPro" id="IPR036390">
    <property type="entry name" value="WH_DNA-bd_sf"/>
</dbReference>
<feature type="transmembrane region" description="Helical" evidence="6">
    <location>
        <begin position="117"/>
        <end position="137"/>
    </location>
</feature>
<gene>
    <name evidence="7" type="ORF">BHV66_01650</name>
</gene>
<dbReference type="RefSeq" id="WP_004329955.1">
    <property type="nucleotide sequence ID" value="NZ_BAAFKT010000002.1"/>
</dbReference>
<name>A0A1Q6FDE2_9BACT</name>
<feature type="transmembrane region" description="Helical" evidence="6">
    <location>
        <begin position="256"/>
        <end position="275"/>
    </location>
</feature>
<feature type="transmembrane region" description="Helical" evidence="6">
    <location>
        <begin position="222"/>
        <end position="244"/>
    </location>
</feature>
<feature type="transmembrane region" description="Helical" evidence="6">
    <location>
        <begin position="194"/>
        <end position="216"/>
    </location>
</feature>
<dbReference type="AlphaFoldDB" id="A0A1Q6FDE2"/>
<proteinExistence type="predicted"/>
<dbReference type="Gene3D" id="1.10.10.10">
    <property type="entry name" value="Winged helix-like DNA-binding domain superfamily/Winged helix DNA-binding domain"/>
    <property type="match status" value="1"/>
</dbReference>
<sequence>MKVKNVFTYFTDTILRRNANSYRNPRVRWAVRQYKLLFYTARGLIAHDTIVRSAALTFYTLISIVPILALVFAVVKGFGLLDGLIDDLYALFPQNVEVLDYMVEFARKALANTQGGLIALVSVVTLFWAVIRVFGSVESAFNNIWEVQSSRNIARQYLNYIVIAMVAPILWLVASTMGGYLLRFFDAGNTFLGILLSKLSALVIIWGSFTLIYAVVPNTKVLWRSAFMAGIVAGTVFMLFQWGYLYLQGWMTSYNAIYGSFAALPLFLLWLQISWEILLFGGELSFAYQNIDRFAEERESLGISNDRRRRIILAVMLQVVHRFRENEGALPVDELRRRLSLPTRIVNDVLHQLVRTGLLIEIRNPDDDREVAFAPGRDIHEMTLYNIFRTIDNYSSTRLYFAATEETRRIDRALDELQTACRTAGDRLRLIDLDDAVNAARKPASGPQPESKHSER</sequence>
<dbReference type="GeneID" id="73804041"/>
<evidence type="ECO:0000256" key="2">
    <source>
        <dbReference type="ARBA" id="ARBA00022475"/>
    </source>
</evidence>
<dbReference type="InterPro" id="IPR036388">
    <property type="entry name" value="WH-like_DNA-bd_sf"/>
</dbReference>
<comment type="subcellular location">
    <subcellularLocation>
        <location evidence="1">Cell membrane</location>
        <topology evidence="1">Multi-pass membrane protein</topology>
    </subcellularLocation>
</comment>
<dbReference type="PANTHER" id="PTHR30213:SF0">
    <property type="entry name" value="UPF0761 MEMBRANE PROTEIN YIHY"/>
    <property type="match status" value="1"/>
</dbReference>
<dbReference type="NCBIfam" id="TIGR00765">
    <property type="entry name" value="yihY_not_rbn"/>
    <property type="match status" value="1"/>
</dbReference>
<keyword evidence="2" id="KW-1003">Cell membrane</keyword>
<reference evidence="7 8" key="1">
    <citation type="journal article" date="2016" name="Nat. Biotechnol.">
        <title>Measurement of bacterial replication rates in microbial communities.</title>
        <authorList>
            <person name="Brown C.T."/>
            <person name="Olm M.R."/>
            <person name="Thomas B.C."/>
            <person name="Banfield J.F."/>
        </authorList>
    </citation>
    <scope>NUCLEOTIDE SEQUENCE [LARGE SCALE GENOMIC DNA]</scope>
    <source>
        <strain evidence="7">CAG:67_53_122</strain>
    </source>
</reference>
<comment type="caution">
    <text evidence="7">The sequence shown here is derived from an EMBL/GenBank/DDBJ whole genome shotgun (WGS) entry which is preliminary data.</text>
</comment>
<protein>
    <submittedName>
        <fullName evidence="7">Uncharacterized protein</fullName>
    </submittedName>
</protein>
<keyword evidence="5 6" id="KW-0472">Membrane</keyword>
<keyword evidence="3 6" id="KW-0812">Transmembrane</keyword>
<evidence type="ECO:0000256" key="5">
    <source>
        <dbReference type="ARBA" id="ARBA00023136"/>
    </source>
</evidence>
<dbReference type="EMBL" id="MNQH01000001">
    <property type="protein sequence ID" value="OKY96883.1"/>
    <property type="molecule type" value="Genomic_DNA"/>
</dbReference>
<feature type="transmembrane region" description="Helical" evidence="6">
    <location>
        <begin position="157"/>
        <end position="182"/>
    </location>
</feature>
<evidence type="ECO:0000256" key="3">
    <source>
        <dbReference type="ARBA" id="ARBA00022692"/>
    </source>
</evidence>
<dbReference type="Pfam" id="PF03631">
    <property type="entry name" value="Virul_fac_BrkB"/>
    <property type="match status" value="1"/>
</dbReference>
<accession>A0A1Q6FDE2</accession>
<dbReference type="PANTHER" id="PTHR30213">
    <property type="entry name" value="INNER MEMBRANE PROTEIN YHJD"/>
    <property type="match status" value="1"/>
</dbReference>
<dbReference type="InterPro" id="IPR017039">
    <property type="entry name" value="Virul_fac_BrkB"/>
</dbReference>
<keyword evidence="4 6" id="KW-1133">Transmembrane helix</keyword>
<evidence type="ECO:0000256" key="4">
    <source>
        <dbReference type="ARBA" id="ARBA00022989"/>
    </source>
</evidence>
<dbReference type="GO" id="GO:0005886">
    <property type="term" value="C:plasma membrane"/>
    <property type="evidence" value="ECO:0007669"/>
    <property type="project" value="UniProtKB-SubCell"/>
</dbReference>
<evidence type="ECO:0000256" key="6">
    <source>
        <dbReference type="SAM" id="Phobius"/>
    </source>
</evidence>